<evidence type="ECO:0000313" key="2">
    <source>
        <dbReference type="Proteomes" id="UP000000724"/>
    </source>
</evidence>
<dbReference type="VEuPathDB" id="FungiDB:PCH_Pc20g06900"/>
<dbReference type="OrthoDB" id="10575694at2759"/>
<dbReference type="HOGENOM" id="CLU_671029_0_0_1"/>
<name>B6HDB5_PENRW</name>
<protein>
    <submittedName>
        <fullName evidence="1">Uncharacterized protein</fullName>
    </submittedName>
</protein>
<reference evidence="1 2" key="1">
    <citation type="journal article" date="2008" name="Nat. Biotechnol.">
        <title>Genome sequencing and analysis of the filamentous fungus Penicillium chrysogenum.</title>
        <authorList>
            <person name="van den Berg M.A."/>
            <person name="Albang R."/>
            <person name="Albermann K."/>
            <person name="Badger J.H."/>
            <person name="Daran J.-M."/>
            <person name="Driessen A.J.M."/>
            <person name="Garcia-Estrada C."/>
            <person name="Fedorova N.D."/>
            <person name="Harris D.M."/>
            <person name="Heijne W.H.M."/>
            <person name="Joardar V.S."/>
            <person name="Kiel J.A.K.W."/>
            <person name="Kovalchuk A."/>
            <person name="Martin J.F."/>
            <person name="Nierman W.C."/>
            <person name="Nijland J.G."/>
            <person name="Pronk J.T."/>
            <person name="Roubos J.A."/>
            <person name="van der Klei I.J."/>
            <person name="van Peij N.N.M.E."/>
            <person name="Veenhuis M."/>
            <person name="von Doehren H."/>
            <person name="Wagner C."/>
            <person name="Wortman J.R."/>
            <person name="Bovenberg R.A.L."/>
        </authorList>
    </citation>
    <scope>NUCLEOTIDE SEQUENCE [LARGE SCALE GENOMIC DNA]</scope>
    <source>
        <strain evidence="2">ATCC 28089 / DSM 1075 / NRRL 1951 / Wisconsin 54-1255</strain>
    </source>
</reference>
<keyword evidence="2" id="KW-1185">Reference proteome</keyword>
<sequence length="410" mass="45865">MGHRQLGGCGESAVPFYAAELGRSHPGDATVYSGLKHQQENVLPNGVTIVGSERDDNALRWGSDTNSVMPADFNSDGDIYPDRWPTGEPVIVWAHFIPVFADYYALVGSHLRKYMWLPTKKMNHAKIKHQEHQPWYSQVPIHCPFRAQEWWCYGFRETACLDGQRQPADRLLPTAWGLPSSSATGAMGTACYKGYEPCTSAPWSRIRNISIDSQKSKLEMYASNESSAKRSFPSDSLLPIKVEVHWVHNLKVAGYQEAAQAIEGAENRGIIVVNSRPPSRRAGFTEGSQIRNSFNAFAVYESHIGTTQNPERHRDLGAFQLVRDAQLQVLDIDAQTSSQSPRPQFRQSPTHRVLVLGLAALYPLRAQRLALIPGQQACPQSTHQRQMLNGSYHAERRTNKSGPLGLLHQW</sequence>
<gene>
    <name evidence="1" type="ORF">Pc20g06900</name>
    <name evidence="1" type="ORF">PCH_Pc20g06900</name>
</gene>
<dbReference type="Proteomes" id="UP000000724">
    <property type="component" value="Contig Pc00c20"/>
</dbReference>
<evidence type="ECO:0000313" key="1">
    <source>
        <dbReference type="EMBL" id="CAP86019.1"/>
    </source>
</evidence>
<organism evidence="1 2">
    <name type="scientific">Penicillium rubens (strain ATCC 28089 / DSM 1075 / NRRL 1951 / Wisconsin 54-1255)</name>
    <name type="common">Penicillium chrysogenum</name>
    <dbReference type="NCBI Taxonomy" id="500485"/>
    <lineage>
        <taxon>Eukaryota</taxon>
        <taxon>Fungi</taxon>
        <taxon>Dikarya</taxon>
        <taxon>Ascomycota</taxon>
        <taxon>Pezizomycotina</taxon>
        <taxon>Eurotiomycetes</taxon>
        <taxon>Eurotiomycetidae</taxon>
        <taxon>Eurotiales</taxon>
        <taxon>Aspergillaceae</taxon>
        <taxon>Penicillium</taxon>
        <taxon>Penicillium chrysogenum species complex</taxon>
    </lineage>
</organism>
<accession>B6HDB5</accession>
<proteinExistence type="predicted"/>
<dbReference type="EMBL" id="AM920435">
    <property type="protein sequence ID" value="CAP86019.1"/>
    <property type="molecule type" value="Genomic_DNA"/>
</dbReference>
<dbReference type="AlphaFoldDB" id="B6HDB5"/>